<keyword evidence="7 12" id="KW-1005">Bacterial flagellum biogenesis</keyword>
<comment type="subcellular location">
    <subcellularLocation>
        <location evidence="1">Cell membrane</location>
        <topology evidence="1">Multi-pass membrane protein</topology>
    </subcellularLocation>
</comment>
<feature type="transmembrane region" description="Helical" evidence="12">
    <location>
        <begin position="190"/>
        <end position="216"/>
    </location>
</feature>
<dbReference type="Proteomes" id="UP000665043">
    <property type="component" value="Chromosome"/>
</dbReference>
<evidence type="ECO:0000256" key="1">
    <source>
        <dbReference type="ARBA" id="ARBA00004651"/>
    </source>
</evidence>
<gene>
    <name evidence="12 13" type="primary">flhB</name>
    <name evidence="13" type="ORF">ERJ70_09000</name>
</gene>
<evidence type="ECO:0000256" key="5">
    <source>
        <dbReference type="ARBA" id="ARBA00022475"/>
    </source>
</evidence>
<dbReference type="RefSeq" id="WP_209369250.1">
    <property type="nucleotide sequence ID" value="NZ_CP046956.1"/>
</dbReference>
<keyword evidence="9 12" id="KW-1133">Transmembrane helix</keyword>
<feature type="transmembrane region" description="Helical" evidence="12">
    <location>
        <begin position="38"/>
        <end position="58"/>
    </location>
</feature>
<evidence type="ECO:0000256" key="7">
    <source>
        <dbReference type="ARBA" id="ARBA00022795"/>
    </source>
</evidence>
<dbReference type="EMBL" id="CP046956">
    <property type="protein sequence ID" value="QTN01458.1"/>
    <property type="molecule type" value="Genomic_DNA"/>
</dbReference>
<evidence type="ECO:0000256" key="12">
    <source>
        <dbReference type="RuleBase" id="RU364091"/>
    </source>
</evidence>
<evidence type="ECO:0000256" key="4">
    <source>
        <dbReference type="ARBA" id="ARBA00022448"/>
    </source>
</evidence>
<keyword evidence="13" id="KW-0969">Cilium</keyword>
<reference evidence="13 14" key="1">
    <citation type="submission" date="2019-12" db="EMBL/GenBank/DDBJ databases">
        <title>The whole genome sequencing of a strain isolated from a Mars analog, Dalangtan Playa.</title>
        <authorList>
            <person name="Huang T."/>
        </authorList>
    </citation>
    <scope>NUCLEOTIDE SEQUENCE [LARGE SCALE GENOMIC DNA]</scope>
    <source>
        <strain evidence="13 14">DP4-553-S</strain>
    </source>
</reference>
<dbReference type="SUPFAM" id="SSF160544">
    <property type="entry name" value="EscU C-terminal domain-like"/>
    <property type="match status" value="1"/>
</dbReference>
<accession>A0ABX7W2B1</accession>
<keyword evidence="13" id="KW-0282">Flagellum</keyword>
<keyword evidence="10 12" id="KW-0472">Membrane</keyword>
<keyword evidence="11 12" id="KW-1006">Bacterial flagellum protein export</keyword>
<evidence type="ECO:0000313" key="14">
    <source>
        <dbReference type="Proteomes" id="UP000665043"/>
    </source>
</evidence>
<comment type="similarity">
    <text evidence="2 12">Belongs to the type III secretion exporter family.</text>
</comment>
<keyword evidence="14" id="KW-1185">Reference proteome</keyword>
<dbReference type="InterPro" id="IPR029025">
    <property type="entry name" value="T3SS_substrate_exporter_C"/>
</dbReference>
<name>A0ABX7W2B1_9BACI</name>
<keyword evidence="13" id="KW-0966">Cell projection</keyword>
<evidence type="ECO:0000256" key="8">
    <source>
        <dbReference type="ARBA" id="ARBA00022927"/>
    </source>
</evidence>
<feature type="transmembrane region" description="Helical" evidence="12">
    <location>
        <begin position="143"/>
        <end position="170"/>
    </location>
</feature>
<evidence type="ECO:0000256" key="6">
    <source>
        <dbReference type="ARBA" id="ARBA00022692"/>
    </source>
</evidence>
<evidence type="ECO:0000256" key="2">
    <source>
        <dbReference type="ARBA" id="ARBA00010690"/>
    </source>
</evidence>
<dbReference type="PANTHER" id="PTHR30531:SF12">
    <property type="entry name" value="FLAGELLAR BIOSYNTHETIC PROTEIN FLHB"/>
    <property type="match status" value="1"/>
</dbReference>
<organism evidence="13 14">
    <name type="scientific">Sediminibacillus dalangtanensis</name>
    <dbReference type="NCBI Taxonomy" id="2729421"/>
    <lineage>
        <taxon>Bacteria</taxon>
        <taxon>Bacillati</taxon>
        <taxon>Bacillota</taxon>
        <taxon>Bacilli</taxon>
        <taxon>Bacillales</taxon>
        <taxon>Bacillaceae</taxon>
        <taxon>Sediminibacillus</taxon>
    </lineage>
</organism>
<evidence type="ECO:0000313" key="13">
    <source>
        <dbReference type="EMBL" id="QTN01458.1"/>
    </source>
</evidence>
<evidence type="ECO:0000256" key="10">
    <source>
        <dbReference type="ARBA" id="ARBA00023136"/>
    </source>
</evidence>
<feature type="transmembrane region" description="Helical" evidence="12">
    <location>
        <begin position="97"/>
        <end position="122"/>
    </location>
</feature>
<evidence type="ECO:0000256" key="11">
    <source>
        <dbReference type="ARBA" id="ARBA00023225"/>
    </source>
</evidence>
<dbReference type="Gene3D" id="6.10.250.2080">
    <property type="match status" value="1"/>
</dbReference>
<keyword evidence="6 12" id="KW-0812">Transmembrane</keyword>
<keyword evidence="5 12" id="KW-1003">Cell membrane</keyword>
<dbReference type="Gene3D" id="3.40.1690.10">
    <property type="entry name" value="secretion proteins EscU"/>
    <property type="match status" value="1"/>
</dbReference>
<comment type="function">
    <text evidence="12">Required for formation of the rod structure in the basal body of the flagellar apparatus. Together with FliI and FliH, may constitute the export apparatus of flagellin.</text>
</comment>
<evidence type="ECO:0000256" key="9">
    <source>
        <dbReference type="ARBA" id="ARBA00022989"/>
    </source>
</evidence>
<keyword evidence="8 12" id="KW-0653">Protein transport</keyword>
<dbReference type="PANTHER" id="PTHR30531">
    <property type="entry name" value="FLAGELLAR BIOSYNTHETIC PROTEIN FLHB"/>
    <property type="match status" value="1"/>
</dbReference>
<evidence type="ECO:0000256" key="3">
    <source>
        <dbReference type="ARBA" id="ARBA00021622"/>
    </source>
</evidence>
<sequence>MELKLDLQFFAGEKTEKATPKKRQDSRKKGQVAKSQDINTALLLFFVFLLFIVLGGYLKNIMLAMYQHSFTEYINWEVTETTTHKVFLETTIEMSKAIAPIMGIAIVAGLASNFMQIGFLFTGEPLKPKLSKINPLQGAKKIFSARALVELVKSLLKIFFIGVITFAVIWMRKDEMMQLAGKDVDSSLAFFGNTTITMGIAASIALLVIAVIDYTYQKYDFEKSIRMSKNDIKDEHKNIEGNPLIKSKIKEKQRQMAMRRMMSEIPQADVVITNPTHYAVAIKYDETKADAPYVVAKGVDYVAFRIRDIAKANEVMMVENRPLARGLYKEIEIGDIISEEFFQSVAEVLAYVYKMGHNASSK</sequence>
<keyword evidence="4 12" id="KW-0813">Transport</keyword>
<dbReference type="InterPro" id="IPR006135">
    <property type="entry name" value="T3SS_substrate_exporter"/>
</dbReference>
<proteinExistence type="inferred from homology"/>
<protein>
    <recommendedName>
        <fullName evidence="3 12">Flagellar biosynthetic protein FlhB</fullName>
    </recommendedName>
</protein>
<dbReference type="InterPro" id="IPR006136">
    <property type="entry name" value="FlhB"/>
</dbReference>
<dbReference type="PRINTS" id="PR00950">
    <property type="entry name" value="TYPE3IMSPROT"/>
</dbReference>
<dbReference type="Pfam" id="PF01312">
    <property type="entry name" value="Bac_export_2"/>
    <property type="match status" value="1"/>
</dbReference>
<dbReference type="NCBIfam" id="TIGR00328">
    <property type="entry name" value="flhB"/>
    <property type="match status" value="1"/>
</dbReference>